<dbReference type="GO" id="GO:0008270">
    <property type="term" value="F:zinc ion binding"/>
    <property type="evidence" value="ECO:0007669"/>
    <property type="project" value="InterPro"/>
</dbReference>
<feature type="domain" description="Pre-SET" evidence="9">
    <location>
        <begin position="30"/>
        <end position="102"/>
    </location>
</feature>
<protein>
    <submittedName>
        <fullName evidence="10">Histone-lysine N-methyltransferase SETMAR</fullName>
        <ecNumber evidence="10">2.1.1.43</ecNumber>
    </submittedName>
</protein>
<dbReference type="EC" id="2.1.1.43" evidence="10"/>
<dbReference type="Gene3D" id="2.170.270.10">
    <property type="entry name" value="SET domain"/>
    <property type="match status" value="1"/>
</dbReference>
<dbReference type="InterPro" id="IPR007728">
    <property type="entry name" value="Pre-SET_dom"/>
</dbReference>
<dbReference type="SMART" id="SM00317">
    <property type="entry name" value="SET"/>
    <property type="match status" value="1"/>
</dbReference>
<comment type="caution">
    <text evidence="10">The sequence shown here is derived from an EMBL/GenBank/DDBJ whole genome shotgun (WGS) entry which is preliminary data.</text>
</comment>
<dbReference type="EMBL" id="REGN01000910">
    <property type="protein sequence ID" value="RNA38156.1"/>
    <property type="molecule type" value="Genomic_DNA"/>
</dbReference>
<evidence type="ECO:0000256" key="4">
    <source>
        <dbReference type="ARBA" id="ARBA00022679"/>
    </source>
</evidence>
<keyword evidence="2" id="KW-0158">Chromosome</keyword>
<dbReference type="GO" id="GO:0005694">
    <property type="term" value="C:chromosome"/>
    <property type="evidence" value="ECO:0007669"/>
    <property type="project" value="UniProtKB-SubCell"/>
</dbReference>
<dbReference type="InterPro" id="IPR001214">
    <property type="entry name" value="SET_dom"/>
</dbReference>
<feature type="non-terminal residue" evidence="10">
    <location>
        <position position="235"/>
    </location>
</feature>
<evidence type="ECO:0000256" key="2">
    <source>
        <dbReference type="ARBA" id="ARBA00022454"/>
    </source>
</evidence>
<dbReference type="PROSITE" id="PS50867">
    <property type="entry name" value="PRE_SET"/>
    <property type="match status" value="1"/>
</dbReference>
<keyword evidence="7" id="KW-0862">Zinc</keyword>
<dbReference type="PROSITE" id="PS50280">
    <property type="entry name" value="SET"/>
    <property type="match status" value="1"/>
</dbReference>
<dbReference type="GO" id="GO:0032259">
    <property type="term" value="P:methylation"/>
    <property type="evidence" value="ECO:0007669"/>
    <property type="project" value="UniProtKB-KW"/>
</dbReference>
<evidence type="ECO:0000256" key="1">
    <source>
        <dbReference type="ARBA" id="ARBA00004286"/>
    </source>
</evidence>
<evidence type="ECO:0000256" key="5">
    <source>
        <dbReference type="ARBA" id="ARBA00022691"/>
    </source>
</evidence>
<dbReference type="SUPFAM" id="SSF82199">
    <property type="entry name" value="SET domain"/>
    <property type="match status" value="1"/>
</dbReference>
<evidence type="ECO:0000256" key="7">
    <source>
        <dbReference type="ARBA" id="ARBA00022833"/>
    </source>
</evidence>
<dbReference type="GO" id="GO:0005634">
    <property type="term" value="C:nucleus"/>
    <property type="evidence" value="ECO:0007669"/>
    <property type="project" value="InterPro"/>
</dbReference>
<dbReference type="GO" id="GO:0042054">
    <property type="term" value="F:histone methyltransferase activity"/>
    <property type="evidence" value="ECO:0007669"/>
    <property type="project" value="InterPro"/>
</dbReference>
<dbReference type="InterPro" id="IPR050973">
    <property type="entry name" value="H3K9_Histone-Lys_N-MTase"/>
</dbReference>
<accession>A0A3M7SQZ2</accession>
<evidence type="ECO:0000313" key="11">
    <source>
        <dbReference type="Proteomes" id="UP000276133"/>
    </source>
</evidence>
<keyword evidence="3 10" id="KW-0489">Methyltransferase</keyword>
<evidence type="ECO:0000256" key="6">
    <source>
        <dbReference type="ARBA" id="ARBA00022723"/>
    </source>
</evidence>
<keyword evidence="4 10" id="KW-0808">Transferase</keyword>
<proteinExistence type="predicted"/>
<name>A0A3M7SQZ2_BRAPC</name>
<evidence type="ECO:0000259" key="9">
    <source>
        <dbReference type="PROSITE" id="PS50867"/>
    </source>
</evidence>
<dbReference type="Pfam" id="PF00856">
    <property type="entry name" value="SET"/>
    <property type="match status" value="1"/>
</dbReference>
<evidence type="ECO:0000259" key="8">
    <source>
        <dbReference type="PROSITE" id="PS50280"/>
    </source>
</evidence>
<dbReference type="STRING" id="10195.A0A3M7SQZ2"/>
<evidence type="ECO:0000256" key="3">
    <source>
        <dbReference type="ARBA" id="ARBA00022603"/>
    </source>
</evidence>
<dbReference type="AlphaFoldDB" id="A0A3M7SQZ2"/>
<gene>
    <name evidence="10" type="ORF">BpHYR1_024598</name>
</gene>
<reference evidence="10 11" key="1">
    <citation type="journal article" date="2018" name="Sci. Rep.">
        <title>Genomic signatures of local adaptation to the degree of environmental predictability in rotifers.</title>
        <authorList>
            <person name="Franch-Gras L."/>
            <person name="Hahn C."/>
            <person name="Garcia-Roger E.M."/>
            <person name="Carmona M.J."/>
            <person name="Serra M."/>
            <person name="Gomez A."/>
        </authorList>
    </citation>
    <scope>NUCLEOTIDE SEQUENCE [LARGE SCALE GENOMIC DNA]</scope>
    <source>
        <strain evidence="10">HYR1</strain>
    </source>
</reference>
<dbReference type="OrthoDB" id="616263at2759"/>
<keyword evidence="5" id="KW-0949">S-adenosyl-L-methionine</keyword>
<sequence length="235" mass="26975">MESKNIPFIEIFDNIPGKGLDLAIWNSCYEGCECLSCFAGESQNNKICICEGKNMSNFDGQNRLNVDYLDENWNLNLFPINECHSECLCTDDLCANRVVQNGPYFNFEVFTCENRLKGKGLKTRDFIPMGSFVIEYMGEIISLDEAKNLIEIRSNQFEPNYIMFLKEYYSNKKSMANTVIDARNYSNLGRYINHSCEPNLFILPVRIESVVPHAALFSQRDIFAGEELSYDYNGT</sequence>
<evidence type="ECO:0000313" key="10">
    <source>
        <dbReference type="EMBL" id="RNA38156.1"/>
    </source>
</evidence>
<keyword evidence="6" id="KW-0479">Metal-binding</keyword>
<dbReference type="InterPro" id="IPR046341">
    <property type="entry name" value="SET_dom_sf"/>
</dbReference>
<keyword evidence="11" id="KW-1185">Reference proteome</keyword>
<dbReference type="Proteomes" id="UP000276133">
    <property type="component" value="Unassembled WGS sequence"/>
</dbReference>
<organism evidence="10 11">
    <name type="scientific">Brachionus plicatilis</name>
    <name type="common">Marine rotifer</name>
    <name type="synonym">Brachionus muelleri</name>
    <dbReference type="NCBI Taxonomy" id="10195"/>
    <lineage>
        <taxon>Eukaryota</taxon>
        <taxon>Metazoa</taxon>
        <taxon>Spiralia</taxon>
        <taxon>Gnathifera</taxon>
        <taxon>Rotifera</taxon>
        <taxon>Eurotatoria</taxon>
        <taxon>Monogononta</taxon>
        <taxon>Pseudotrocha</taxon>
        <taxon>Ploima</taxon>
        <taxon>Brachionidae</taxon>
        <taxon>Brachionus</taxon>
    </lineage>
</organism>
<feature type="domain" description="SET" evidence="8">
    <location>
        <begin position="105"/>
        <end position="233"/>
    </location>
</feature>
<dbReference type="PANTHER" id="PTHR46223">
    <property type="entry name" value="HISTONE-LYSINE N-METHYLTRANSFERASE SUV39H"/>
    <property type="match status" value="1"/>
</dbReference>
<comment type="subcellular location">
    <subcellularLocation>
        <location evidence="1">Chromosome</location>
    </subcellularLocation>
</comment>
<dbReference type="PANTHER" id="PTHR46223:SF3">
    <property type="entry name" value="HISTONE-LYSINE N-METHYLTRANSFERASE SET-23"/>
    <property type="match status" value="1"/>
</dbReference>